<dbReference type="OrthoDB" id="10653753at2759"/>
<dbReference type="VEuPathDB" id="TrichDB:TVAG_096340"/>
<accession>A2FT28</accession>
<keyword evidence="2" id="KW-0812">Transmembrane</keyword>
<reference evidence="3" key="2">
    <citation type="journal article" date="2007" name="Science">
        <title>Draft genome sequence of the sexually transmitted pathogen Trichomonas vaginalis.</title>
        <authorList>
            <person name="Carlton J.M."/>
            <person name="Hirt R.P."/>
            <person name="Silva J.C."/>
            <person name="Delcher A.L."/>
            <person name="Schatz M."/>
            <person name="Zhao Q."/>
            <person name="Wortman J.R."/>
            <person name="Bidwell S.L."/>
            <person name="Alsmark U.C.M."/>
            <person name="Besteiro S."/>
            <person name="Sicheritz-Ponten T."/>
            <person name="Noel C.J."/>
            <person name="Dacks J.B."/>
            <person name="Foster P.G."/>
            <person name="Simillion C."/>
            <person name="Van de Peer Y."/>
            <person name="Miranda-Saavedra D."/>
            <person name="Barton G.J."/>
            <person name="Westrop G.D."/>
            <person name="Mueller S."/>
            <person name="Dessi D."/>
            <person name="Fiori P.L."/>
            <person name="Ren Q."/>
            <person name="Paulsen I."/>
            <person name="Zhang H."/>
            <person name="Bastida-Corcuera F.D."/>
            <person name="Simoes-Barbosa A."/>
            <person name="Brown M.T."/>
            <person name="Hayes R.D."/>
            <person name="Mukherjee M."/>
            <person name="Okumura C.Y."/>
            <person name="Schneider R."/>
            <person name="Smith A.J."/>
            <person name="Vanacova S."/>
            <person name="Villalvazo M."/>
            <person name="Haas B.J."/>
            <person name="Pertea M."/>
            <person name="Feldblyum T.V."/>
            <person name="Utterback T.R."/>
            <person name="Shu C.L."/>
            <person name="Osoegawa K."/>
            <person name="de Jong P.J."/>
            <person name="Hrdy I."/>
            <person name="Horvathova L."/>
            <person name="Zubacova Z."/>
            <person name="Dolezal P."/>
            <person name="Malik S.B."/>
            <person name="Logsdon J.M. Jr."/>
            <person name="Henze K."/>
            <person name="Gupta A."/>
            <person name="Wang C.C."/>
            <person name="Dunne R.L."/>
            <person name="Upcroft J.A."/>
            <person name="Upcroft P."/>
            <person name="White O."/>
            <person name="Salzberg S.L."/>
            <person name="Tang P."/>
            <person name="Chiu C.-H."/>
            <person name="Lee Y.-S."/>
            <person name="Embley T.M."/>
            <person name="Coombs G.H."/>
            <person name="Mottram J.C."/>
            <person name="Tachezy J."/>
            <person name="Fraser-Liggett C.M."/>
            <person name="Johnson P.J."/>
        </authorList>
    </citation>
    <scope>NUCLEOTIDE SEQUENCE [LARGE SCALE GENOMIC DNA]</scope>
    <source>
        <strain evidence="3">G3</strain>
    </source>
</reference>
<keyword evidence="2" id="KW-0472">Membrane</keyword>
<name>A2FT28_TRIV3</name>
<sequence length="461" mass="53049">MEVTDKNGSSKSNVSRRKTPKQRRSSFDIVALGADLFDNLASSSLASKSSGSLAQDIQAIAKYQKYIVTNSESVKFTSLNKATIDLVTHKSAINSMIVEYDEIRSNFISDLVEVKTFIDKHTDYYPYSLRRRLRRQIATRLTTIELLDVLIANYQQSGIEIDYFVEHLMSLPQPVYINVTDYIEDFDFSKQSKHDVDVALRYIGQLKFPDVTRIKKKSPFHLIDSFEGQIFRRIKENFRGLTADDSAFIIKNLSKNSTYNIAEEVFFQRAWLIKEFPWSLEPYLLPDMSRVLVKSFAPSFLSQKYLNMTFAEFSQDREGPYYGLIQDITGIIFEINPFNIARVLWKMMNDIPNVIREMNHITSKDFVVDFDQLFSTLIILVCATCIPVITKYIAFAAAYRAAAEYDPQLSYAMGHLEGLYYHLKNIKSKDLISHGATDVSPQKKKQQESEILKILFEETPV</sequence>
<reference evidence="3" key="1">
    <citation type="submission" date="2006-10" db="EMBL/GenBank/DDBJ databases">
        <authorList>
            <person name="Amadeo P."/>
            <person name="Zhao Q."/>
            <person name="Wortman J."/>
            <person name="Fraser-Liggett C."/>
            <person name="Carlton J."/>
        </authorList>
    </citation>
    <scope>NUCLEOTIDE SEQUENCE</scope>
    <source>
        <strain evidence="3">G3</strain>
    </source>
</reference>
<dbReference type="RefSeq" id="XP_001304867.1">
    <property type="nucleotide sequence ID" value="XM_001304866.1"/>
</dbReference>
<organism evidence="3 4">
    <name type="scientific">Trichomonas vaginalis (strain ATCC PRA-98 / G3)</name>
    <dbReference type="NCBI Taxonomy" id="412133"/>
    <lineage>
        <taxon>Eukaryota</taxon>
        <taxon>Metamonada</taxon>
        <taxon>Parabasalia</taxon>
        <taxon>Trichomonadida</taxon>
        <taxon>Trichomonadidae</taxon>
        <taxon>Trichomonas</taxon>
    </lineage>
</organism>
<evidence type="ECO:0000256" key="1">
    <source>
        <dbReference type="SAM" id="MobiDB-lite"/>
    </source>
</evidence>
<evidence type="ECO:0000313" key="4">
    <source>
        <dbReference type="Proteomes" id="UP000001542"/>
    </source>
</evidence>
<dbReference type="AlphaFoldDB" id="A2FT28"/>
<protein>
    <submittedName>
        <fullName evidence="3">Uncharacterized protein</fullName>
    </submittedName>
</protein>
<feature type="transmembrane region" description="Helical" evidence="2">
    <location>
        <begin position="373"/>
        <end position="394"/>
    </location>
</feature>
<keyword evidence="2" id="KW-1133">Transmembrane helix</keyword>
<dbReference type="VEuPathDB" id="TrichDB:TVAGG3_0815940"/>
<evidence type="ECO:0000313" key="3">
    <source>
        <dbReference type="EMBL" id="EAX91937.1"/>
    </source>
</evidence>
<evidence type="ECO:0000256" key="2">
    <source>
        <dbReference type="SAM" id="Phobius"/>
    </source>
</evidence>
<dbReference type="KEGG" id="tva:4749641"/>
<proteinExistence type="predicted"/>
<dbReference type="Proteomes" id="UP000001542">
    <property type="component" value="Unassembled WGS sequence"/>
</dbReference>
<feature type="region of interest" description="Disordered" evidence="1">
    <location>
        <begin position="1"/>
        <end position="22"/>
    </location>
</feature>
<gene>
    <name evidence="3" type="ORF">TVAG_096340</name>
</gene>
<keyword evidence="4" id="KW-1185">Reference proteome</keyword>
<dbReference type="EMBL" id="DS114001">
    <property type="protein sequence ID" value="EAX91937.1"/>
    <property type="molecule type" value="Genomic_DNA"/>
</dbReference>
<feature type="compositionally biased region" description="Polar residues" evidence="1">
    <location>
        <begin position="1"/>
        <end position="13"/>
    </location>
</feature>
<dbReference type="InParanoid" id="A2FT28"/>